<feature type="transmembrane region" description="Helical" evidence="19">
    <location>
        <begin position="140"/>
        <end position="161"/>
    </location>
</feature>
<feature type="transmembrane region" description="Helical" evidence="19">
    <location>
        <begin position="182"/>
        <end position="202"/>
    </location>
</feature>
<feature type="transmembrane region" description="Helical" evidence="19">
    <location>
        <begin position="258"/>
        <end position="276"/>
    </location>
</feature>
<dbReference type="GO" id="GO:0016024">
    <property type="term" value="P:CDP-diacylglycerol biosynthetic process"/>
    <property type="evidence" value="ECO:0007669"/>
    <property type="project" value="TreeGrafter"/>
</dbReference>
<name>A0A9D7SF00_9BACT</name>
<keyword evidence="10 18" id="KW-0808">Transferase</keyword>
<keyword evidence="13 19" id="KW-1133">Transmembrane helix</keyword>
<keyword evidence="16" id="KW-0594">Phospholipid biosynthesis</keyword>
<dbReference type="AlphaFoldDB" id="A0A9D7SF00"/>
<keyword evidence="15 19" id="KW-0472">Membrane</keyword>
<gene>
    <name evidence="20" type="ORF">IPO85_20750</name>
</gene>
<comment type="pathway">
    <text evidence="3 18">Phospholipid metabolism; CDP-diacylglycerol biosynthesis; CDP-diacylglycerol from sn-glycerol 3-phosphate: step 3/3.</text>
</comment>
<dbReference type="Pfam" id="PF01148">
    <property type="entry name" value="CTP_transf_1"/>
    <property type="match status" value="1"/>
</dbReference>
<evidence type="ECO:0000313" key="21">
    <source>
        <dbReference type="Proteomes" id="UP000808349"/>
    </source>
</evidence>
<evidence type="ECO:0000256" key="9">
    <source>
        <dbReference type="ARBA" id="ARBA00022516"/>
    </source>
</evidence>
<evidence type="ECO:0000256" key="1">
    <source>
        <dbReference type="ARBA" id="ARBA00001698"/>
    </source>
</evidence>
<protein>
    <recommendedName>
        <fullName evidence="7 18">Phosphatidate cytidylyltransferase</fullName>
        <ecNumber evidence="6 18">2.7.7.41</ecNumber>
    </recommendedName>
</protein>
<reference evidence="20 21" key="1">
    <citation type="submission" date="2020-10" db="EMBL/GenBank/DDBJ databases">
        <title>Connecting structure to function with the recovery of over 1000 high-quality activated sludge metagenome-assembled genomes encoding full-length rRNA genes using long-read sequencing.</title>
        <authorList>
            <person name="Singleton C.M."/>
            <person name="Petriglieri F."/>
            <person name="Kristensen J.M."/>
            <person name="Kirkegaard R.H."/>
            <person name="Michaelsen T.Y."/>
            <person name="Andersen M.H."/>
            <person name="Karst S.M."/>
            <person name="Dueholm M.S."/>
            <person name="Nielsen P.H."/>
            <person name="Albertsen M."/>
        </authorList>
    </citation>
    <scope>NUCLEOTIDE SEQUENCE [LARGE SCALE GENOMIC DNA]</scope>
    <source>
        <strain evidence="20">Ribe_18-Q3-R11-54_BAT3C.373</strain>
    </source>
</reference>
<keyword evidence="14" id="KW-0443">Lipid metabolism</keyword>
<dbReference type="EMBL" id="JADKFW010000021">
    <property type="protein sequence ID" value="MBK9719899.1"/>
    <property type="molecule type" value="Genomic_DNA"/>
</dbReference>
<dbReference type="InterPro" id="IPR000374">
    <property type="entry name" value="PC_trans"/>
</dbReference>
<dbReference type="EC" id="2.7.7.41" evidence="6 18"/>
<keyword evidence="17" id="KW-1208">Phospholipid metabolism</keyword>
<dbReference type="Proteomes" id="UP000808349">
    <property type="component" value="Unassembled WGS sequence"/>
</dbReference>
<evidence type="ECO:0000256" key="14">
    <source>
        <dbReference type="ARBA" id="ARBA00023098"/>
    </source>
</evidence>
<dbReference type="PROSITE" id="PS01315">
    <property type="entry name" value="CDS"/>
    <property type="match status" value="1"/>
</dbReference>
<evidence type="ECO:0000256" key="7">
    <source>
        <dbReference type="ARBA" id="ARBA00019373"/>
    </source>
</evidence>
<evidence type="ECO:0000256" key="17">
    <source>
        <dbReference type="ARBA" id="ARBA00023264"/>
    </source>
</evidence>
<feature type="transmembrane region" description="Helical" evidence="19">
    <location>
        <begin position="56"/>
        <end position="74"/>
    </location>
</feature>
<accession>A0A9D7SF00</accession>
<keyword evidence="8" id="KW-1003">Cell membrane</keyword>
<dbReference type="PANTHER" id="PTHR46382">
    <property type="entry name" value="PHOSPHATIDATE CYTIDYLYLTRANSFERASE"/>
    <property type="match status" value="1"/>
</dbReference>
<feature type="transmembrane region" description="Helical" evidence="19">
    <location>
        <begin position="208"/>
        <end position="228"/>
    </location>
</feature>
<dbReference type="GO" id="GO:0004605">
    <property type="term" value="F:phosphatidate cytidylyltransferase activity"/>
    <property type="evidence" value="ECO:0007669"/>
    <property type="project" value="UniProtKB-EC"/>
</dbReference>
<evidence type="ECO:0000256" key="8">
    <source>
        <dbReference type="ARBA" id="ARBA00022475"/>
    </source>
</evidence>
<evidence type="ECO:0000256" key="6">
    <source>
        <dbReference type="ARBA" id="ARBA00012487"/>
    </source>
</evidence>
<keyword evidence="9" id="KW-0444">Lipid biosynthesis</keyword>
<comment type="pathway">
    <text evidence="4">Lipid metabolism.</text>
</comment>
<proteinExistence type="inferred from homology"/>
<comment type="similarity">
    <text evidence="5 18">Belongs to the CDS family.</text>
</comment>
<evidence type="ECO:0000256" key="11">
    <source>
        <dbReference type="ARBA" id="ARBA00022692"/>
    </source>
</evidence>
<evidence type="ECO:0000256" key="13">
    <source>
        <dbReference type="ARBA" id="ARBA00022989"/>
    </source>
</evidence>
<sequence length="277" mass="30881">MLKRTITGLSMAAIMIYALLTSITTALLLLSVILIFSAVEWNRHFNFSAPKLKGPYFFITIILLSAVLGIIVYSNPFFPIHPLYGILSHVASAIILYVCFQIFIKNKSPLSFCNSIFAYAYLLLPVIIAALFLVDQFELHRWWIFALIFMNWGNDTMAYLIGRPLGKTPLAPKISPKKTVEGTIGGVFGCLLGAWIMNTYFVANPLPLSLLILLAVMISIVGSLGDLFESALKRSIDIKDSGSILPGHGGFLDRFDSFYFIIPVGVLLLYIFETYYL</sequence>
<evidence type="ECO:0000256" key="15">
    <source>
        <dbReference type="ARBA" id="ARBA00023136"/>
    </source>
</evidence>
<dbReference type="PANTHER" id="PTHR46382:SF1">
    <property type="entry name" value="PHOSPHATIDATE CYTIDYLYLTRANSFERASE"/>
    <property type="match status" value="1"/>
</dbReference>
<comment type="caution">
    <text evidence="20">The sequence shown here is derived from an EMBL/GenBank/DDBJ whole genome shotgun (WGS) entry which is preliminary data.</text>
</comment>
<feature type="transmembrane region" description="Helical" evidence="19">
    <location>
        <begin position="12"/>
        <end position="36"/>
    </location>
</feature>
<evidence type="ECO:0000256" key="2">
    <source>
        <dbReference type="ARBA" id="ARBA00004651"/>
    </source>
</evidence>
<organism evidence="20 21">
    <name type="scientific">Candidatus Defluviibacterium haderslevense</name>
    <dbReference type="NCBI Taxonomy" id="2981993"/>
    <lineage>
        <taxon>Bacteria</taxon>
        <taxon>Pseudomonadati</taxon>
        <taxon>Bacteroidota</taxon>
        <taxon>Saprospiria</taxon>
        <taxon>Saprospirales</taxon>
        <taxon>Saprospiraceae</taxon>
        <taxon>Candidatus Defluviibacterium</taxon>
    </lineage>
</organism>
<comment type="subcellular location">
    <subcellularLocation>
        <location evidence="2">Cell membrane</location>
        <topology evidence="2">Multi-pass membrane protein</topology>
    </subcellularLocation>
</comment>
<evidence type="ECO:0000256" key="12">
    <source>
        <dbReference type="ARBA" id="ARBA00022695"/>
    </source>
</evidence>
<keyword evidence="11 18" id="KW-0812">Transmembrane</keyword>
<feature type="transmembrane region" description="Helical" evidence="19">
    <location>
        <begin position="116"/>
        <end position="134"/>
    </location>
</feature>
<keyword evidence="12 18" id="KW-0548">Nucleotidyltransferase</keyword>
<evidence type="ECO:0000256" key="5">
    <source>
        <dbReference type="ARBA" id="ARBA00010185"/>
    </source>
</evidence>
<evidence type="ECO:0000256" key="3">
    <source>
        <dbReference type="ARBA" id="ARBA00005119"/>
    </source>
</evidence>
<evidence type="ECO:0000256" key="19">
    <source>
        <dbReference type="SAM" id="Phobius"/>
    </source>
</evidence>
<feature type="transmembrane region" description="Helical" evidence="19">
    <location>
        <begin position="86"/>
        <end position="104"/>
    </location>
</feature>
<dbReference type="GO" id="GO:0005886">
    <property type="term" value="C:plasma membrane"/>
    <property type="evidence" value="ECO:0007669"/>
    <property type="project" value="UniProtKB-SubCell"/>
</dbReference>
<evidence type="ECO:0000256" key="16">
    <source>
        <dbReference type="ARBA" id="ARBA00023209"/>
    </source>
</evidence>
<evidence type="ECO:0000256" key="18">
    <source>
        <dbReference type="RuleBase" id="RU003938"/>
    </source>
</evidence>
<evidence type="ECO:0000313" key="20">
    <source>
        <dbReference type="EMBL" id="MBK9719899.1"/>
    </source>
</evidence>
<evidence type="ECO:0000256" key="10">
    <source>
        <dbReference type="ARBA" id="ARBA00022679"/>
    </source>
</evidence>
<evidence type="ECO:0000256" key="4">
    <source>
        <dbReference type="ARBA" id="ARBA00005189"/>
    </source>
</evidence>
<comment type="catalytic activity">
    <reaction evidence="1 18">
        <text>a 1,2-diacyl-sn-glycero-3-phosphate + CTP + H(+) = a CDP-1,2-diacyl-sn-glycerol + diphosphate</text>
        <dbReference type="Rhea" id="RHEA:16229"/>
        <dbReference type="ChEBI" id="CHEBI:15378"/>
        <dbReference type="ChEBI" id="CHEBI:33019"/>
        <dbReference type="ChEBI" id="CHEBI:37563"/>
        <dbReference type="ChEBI" id="CHEBI:58332"/>
        <dbReference type="ChEBI" id="CHEBI:58608"/>
        <dbReference type="EC" id="2.7.7.41"/>
    </reaction>
</comment>